<keyword evidence="1" id="KW-0472">Membrane</keyword>
<feature type="transmembrane region" description="Helical" evidence="1">
    <location>
        <begin position="208"/>
        <end position="228"/>
    </location>
</feature>
<dbReference type="EMBL" id="CP159534">
    <property type="protein sequence ID" value="XCJ72915.1"/>
    <property type="molecule type" value="Genomic_DNA"/>
</dbReference>
<dbReference type="AlphaFoldDB" id="A0AAU8IY06"/>
<keyword evidence="1" id="KW-1133">Transmembrane helix</keyword>
<keyword evidence="1" id="KW-0812">Transmembrane</keyword>
<sequence>MGRNSQGASTAEGHYDIRRGAAAYAPIVGAFGALAIPTVTVLFTSNKHKGSETLVALACGLLVVATIGSLTGSMGLAAIGAEKDNTANLPAAVLYTAVPVAIATVSVLASFEVLAAIYLKDEKGLFAITTGAGGLAATFFVSFAVADSWQSGPADEDIRREWVLEQWIDSKETAYRKVDRITVASGLPVLVGVILRLCGIHGSFTSTGVNWLVGAGLFLCVAGTFAGIQRTKHATHDSEQKGIEAWEGYLAPMVVGLYTLALLTFLP</sequence>
<dbReference type="KEGG" id="stac:ABII15_24430"/>
<gene>
    <name evidence="2" type="ORF">ABII15_24430</name>
</gene>
<proteinExistence type="predicted"/>
<name>A0AAU8IY06_9ACTN</name>
<feature type="transmembrane region" description="Helical" evidence="1">
    <location>
        <begin position="125"/>
        <end position="146"/>
    </location>
</feature>
<feature type="transmembrane region" description="Helical" evidence="1">
    <location>
        <begin position="55"/>
        <end position="80"/>
    </location>
</feature>
<evidence type="ECO:0000313" key="2">
    <source>
        <dbReference type="EMBL" id="XCJ72915.1"/>
    </source>
</evidence>
<feature type="transmembrane region" description="Helical" evidence="1">
    <location>
        <begin position="21"/>
        <end position="43"/>
    </location>
</feature>
<reference evidence="2" key="1">
    <citation type="submission" date="2024-06" db="EMBL/GenBank/DDBJ databases">
        <title>Streptomyces sp. strain HUAS MG91 genome sequences.</title>
        <authorList>
            <person name="Mo P."/>
        </authorList>
    </citation>
    <scope>NUCLEOTIDE SEQUENCE</scope>
    <source>
        <strain evidence="2">HUAS MG91</strain>
    </source>
</reference>
<dbReference type="RefSeq" id="WP_353944432.1">
    <property type="nucleotide sequence ID" value="NZ_CP159534.1"/>
</dbReference>
<accession>A0AAU8IY06</accession>
<evidence type="ECO:0000256" key="1">
    <source>
        <dbReference type="SAM" id="Phobius"/>
    </source>
</evidence>
<protein>
    <recommendedName>
        <fullName evidence="3">Integral membrane protein</fullName>
    </recommendedName>
</protein>
<organism evidence="2">
    <name type="scientific">Streptomyces tabacisoli</name>
    <dbReference type="NCBI Taxonomy" id="3156398"/>
    <lineage>
        <taxon>Bacteria</taxon>
        <taxon>Bacillati</taxon>
        <taxon>Actinomycetota</taxon>
        <taxon>Actinomycetes</taxon>
        <taxon>Kitasatosporales</taxon>
        <taxon>Streptomycetaceae</taxon>
        <taxon>Streptomyces</taxon>
    </lineage>
</organism>
<feature type="transmembrane region" description="Helical" evidence="1">
    <location>
        <begin position="92"/>
        <end position="119"/>
    </location>
</feature>
<feature type="transmembrane region" description="Helical" evidence="1">
    <location>
        <begin position="181"/>
        <end position="202"/>
    </location>
</feature>
<evidence type="ECO:0008006" key="3">
    <source>
        <dbReference type="Google" id="ProtNLM"/>
    </source>
</evidence>
<feature type="transmembrane region" description="Helical" evidence="1">
    <location>
        <begin position="249"/>
        <end position="266"/>
    </location>
</feature>